<comment type="caution">
    <text evidence="2">The sequence shown here is derived from an EMBL/GenBank/DDBJ whole genome shotgun (WGS) entry which is preliminary data.</text>
</comment>
<dbReference type="PANTHER" id="PTHR36800">
    <property type="entry name" value="POLYAMINE-MODULATED FACTOR 1-BINDING PROTEIN"/>
    <property type="match status" value="1"/>
</dbReference>
<reference evidence="2 3" key="1">
    <citation type="journal article" date="2024" name="G3 (Bethesda)">
        <title>Genome assembly of Hibiscus sabdariffa L. provides insights into metabolisms of medicinal natural products.</title>
        <authorList>
            <person name="Kim T."/>
        </authorList>
    </citation>
    <scope>NUCLEOTIDE SEQUENCE [LARGE SCALE GENOMIC DNA]</scope>
    <source>
        <strain evidence="2">TK-2024</strain>
        <tissue evidence="2">Old leaves</tissue>
    </source>
</reference>
<sequence>MATSPSQQADAQSLPPRAPEEAESVLSSLVYDLSQQVHTAMENMLKMINEIDQNSLGVTEEVKKCKDSALERQKSLEDEKEQFQKAAYTVLEMLNSRE</sequence>
<feature type="region of interest" description="Disordered" evidence="1">
    <location>
        <begin position="1"/>
        <end position="23"/>
    </location>
</feature>
<dbReference type="PANTHER" id="PTHR36800:SF1">
    <property type="entry name" value="POLYAMINE-MODULATED FACTOR 1-BINDING PROTEIN"/>
    <property type="match status" value="1"/>
</dbReference>
<evidence type="ECO:0000313" key="3">
    <source>
        <dbReference type="Proteomes" id="UP001396334"/>
    </source>
</evidence>
<keyword evidence="3" id="KW-1185">Reference proteome</keyword>
<organism evidence="2 3">
    <name type="scientific">Hibiscus sabdariffa</name>
    <name type="common">roselle</name>
    <dbReference type="NCBI Taxonomy" id="183260"/>
    <lineage>
        <taxon>Eukaryota</taxon>
        <taxon>Viridiplantae</taxon>
        <taxon>Streptophyta</taxon>
        <taxon>Embryophyta</taxon>
        <taxon>Tracheophyta</taxon>
        <taxon>Spermatophyta</taxon>
        <taxon>Magnoliopsida</taxon>
        <taxon>eudicotyledons</taxon>
        <taxon>Gunneridae</taxon>
        <taxon>Pentapetalae</taxon>
        <taxon>rosids</taxon>
        <taxon>malvids</taxon>
        <taxon>Malvales</taxon>
        <taxon>Malvaceae</taxon>
        <taxon>Malvoideae</taxon>
        <taxon>Hibiscus</taxon>
    </lineage>
</organism>
<evidence type="ECO:0000256" key="1">
    <source>
        <dbReference type="SAM" id="MobiDB-lite"/>
    </source>
</evidence>
<name>A0ABR2T4C1_9ROSI</name>
<dbReference type="Proteomes" id="UP001396334">
    <property type="component" value="Unassembled WGS sequence"/>
</dbReference>
<feature type="compositionally biased region" description="Polar residues" evidence="1">
    <location>
        <begin position="1"/>
        <end position="11"/>
    </location>
</feature>
<protein>
    <recommendedName>
        <fullName evidence="4">Polyamine-modulated factor 1-binding protein</fullName>
    </recommendedName>
</protein>
<proteinExistence type="predicted"/>
<gene>
    <name evidence="2" type="ORF">V6N11_056511</name>
</gene>
<dbReference type="EMBL" id="JBBPBN010000009">
    <property type="protein sequence ID" value="KAK9032237.1"/>
    <property type="molecule type" value="Genomic_DNA"/>
</dbReference>
<evidence type="ECO:0008006" key="4">
    <source>
        <dbReference type="Google" id="ProtNLM"/>
    </source>
</evidence>
<evidence type="ECO:0000313" key="2">
    <source>
        <dbReference type="EMBL" id="KAK9032237.1"/>
    </source>
</evidence>
<accession>A0ABR2T4C1</accession>